<proteinExistence type="predicted"/>
<reference evidence="1 2" key="1">
    <citation type="submission" date="2016-10" db="EMBL/GenBank/DDBJ databases">
        <authorList>
            <person name="de Groot N.N."/>
        </authorList>
    </citation>
    <scope>NUCLEOTIDE SEQUENCE [LARGE SCALE GENOMIC DNA]</scope>
    <source>
        <strain evidence="1 2">DSM 21019</strain>
    </source>
</reference>
<protein>
    <submittedName>
        <fullName evidence="1">Uncharacterized protein</fullName>
    </submittedName>
</protein>
<organism evidence="1 2">
    <name type="scientific">Robiginitalea myxolifaciens</name>
    <dbReference type="NCBI Taxonomy" id="400055"/>
    <lineage>
        <taxon>Bacteria</taxon>
        <taxon>Pseudomonadati</taxon>
        <taxon>Bacteroidota</taxon>
        <taxon>Flavobacteriia</taxon>
        <taxon>Flavobacteriales</taxon>
        <taxon>Flavobacteriaceae</taxon>
        <taxon>Robiginitalea</taxon>
    </lineage>
</organism>
<sequence length="487" mass="55944">MPLLFSGCFIGRLFQDTTVKRYRSVSYQEITDTRVPLVDISVFTTRIKPDKPIDRRKTLWDLDGEGEAKLIEVLSQRYDSNEVFVKSLGNEFFKTKNNLVTDYSTQNLRIVLSVAKNRRYGSLGKGFSLADRIEYLKINIRSDSSGIHFTKWNKFETEYGTVNIGDVTFNESISLTGGLGGSRTSSNSFTTASESDSATNGVTAVVTPTAAVTGGNSVSEVQKLGYRFLALNGRINNDSLVLEQEGIRDIDLAGNIILDVEVRFDSLQTEPFFQLEGFDKPNGNGQKVGRIEVLLPKYRYNQEDIFPTYTKEVKVPILYKYVYRHVKNTGGAKTFYEWDDDVVYYDDEVLTVDHLLMREKDYLPEIYFIGMNNQRVRMETDQPNTIGLFFRNRLSGKVDNIQSLDVKELRNFMTYLQQKSMTQVGQSASSNPIVFGNYELVSQEQRFWQTDSEFNPVTWQTIRENRDELYVDYAFNFDNITRYFFAE</sequence>
<dbReference type="STRING" id="400055.SAMN04490243_1042"/>
<dbReference type="EMBL" id="FOYQ01000001">
    <property type="protein sequence ID" value="SFR35766.1"/>
    <property type="molecule type" value="Genomic_DNA"/>
</dbReference>
<evidence type="ECO:0000313" key="1">
    <source>
        <dbReference type="EMBL" id="SFR35766.1"/>
    </source>
</evidence>
<name>A0A1I6G0Q9_9FLAO</name>
<dbReference type="AlphaFoldDB" id="A0A1I6G0Q9"/>
<gene>
    <name evidence="1" type="ORF">SAMN04490243_1042</name>
</gene>
<keyword evidence="2" id="KW-1185">Reference proteome</keyword>
<accession>A0A1I6G0Q9</accession>
<dbReference type="Proteomes" id="UP000199534">
    <property type="component" value="Unassembled WGS sequence"/>
</dbReference>
<evidence type="ECO:0000313" key="2">
    <source>
        <dbReference type="Proteomes" id="UP000199534"/>
    </source>
</evidence>